<dbReference type="Gene3D" id="3.50.70.20">
    <property type="entry name" value="Cytochrome P460"/>
    <property type="match status" value="1"/>
</dbReference>
<gene>
    <name evidence="8" type="ORF">JMJ56_29120</name>
</gene>
<evidence type="ECO:0000313" key="8">
    <source>
        <dbReference type="EMBL" id="MBL6082043.1"/>
    </source>
</evidence>
<evidence type="ECO:0000256" key="6">
    <source>
        <dbReference type="SAM" id="SignalP"/>
    </source>
</evidence>
<dbReference type="Proteomes" id="UP000660885">
    <property type="component" value="Unassembled WGS sequence"/>
</dbReference>
<proteinExistence type="predicted"/>
<feature type="domain" description="Cytochrome P460" evidence="7">
    <location>
        <begin position="55"/>
        <end position="186"/>
    </location>
</feature>
<accession>A0ABS1UBI0</accession>
<comment type="subcellular location">
    <subcellularLocation>
        <location evidence="1">Periplasm</location>
    </subcellularLocation>
</comment>
<keyword evidence="6" id="KW-0732">Signal</keyword>
<feature type="signal peptide" evidence="6">
    <location>
        <begin position="1"/>
        <end position="20"/>
    </location>
</feature>
<dbReference type="SUPFAM" id="SSF49503">
    <property type="entry name" value="Cupredoxins"/>
    <property type="match status" value="1"/>
</dbReference>
<dbReference type="EMBL" id="JAETWB010000045">
    <property type="protein sequence ID" value="MBL6082043.1"/>
    <property type="molecule type" value="Genomic_DNA"/>
</dbReference>
<evidence type="ECO:0000256" key="4">
    <source>
        <dbReference type="ARBA" id="ARBA00022982"/>
    </source>
</evidence>
<dbReference type="InterPro" id="IPR002386">
    <property type="entry name" value="Amicyanin/Pseudoazurin"/>
</dbReference>
<dbReference type="InterPro" id="IPR038142">
    <property type="entry name" value="Cytochrome_P460_sp"/>
</dbReference>
<sequence>MKVFAWAAGAGVAVAAVAIAAFGQSSPGSGRPAGAAPPPAPYESRYAEDGSMVRPEDWRTWVLVGAPAGASDQNAENPNHFPGTHHVTMDPDSFTHWRRTGQFRDGTVLVKEIFDQVSRMSPSGVGYFQGAGRYALDMAVRDCRRFREEPECWAYFSFNGEEHGRYTEVGRQYPTADCNTACHVAAGHERSFAQYYPVLRLSHPAGDPVAAREAGWPAERERLLRAAVPGGTEHRMVMLGTPGDPPGPQFRFEPALVRAAPGDTVAVVADHIANTPRSAEGMIPDGAEPFAGRYGTVLRVRLTVPGLYVVHGVEHYAAGQAGLVIVDGDTRNADAIRAALPRHAPAVRRRVEALLEEAGAPAPAR</sequence>
<evidence type="ECO:0000313" key="9">
    <source>
        <dbReference type="Proteomes" id="UP000660885"/>
    </source>
</evidence>
<keyword evidence="4" id="KW-0249">Electron transport</keyword>
<comment type="caution">
    <text evidence="8">The sequence shown here is derived from an EMBL/GenBank/DDBJ whole genome shotgun (WGS) entry which is preliminary data.</text>
</comment>
<keyword evidence="9" id="KW-1185">Reference proteome</keyword>
<feature type="chain" id="PRO_5046777286" evidence="6">
    <location>
        <begin position="21"/>
        <end position="365"/>
    </location>
</feature>
<keyword evidence="2" id="KW-0813">Transport</keyword>
<keyword evidence="3" id="KW-0574">Periplasm</keyword>
<dbReference type="Gene3D" id="2.60.40.420">
    <property type="entry name" value="Cupredoxins - blue copper proteins"/>
    <property type="match status" value="1"/>
</dbReference>
<evidence type="ECO:0000256" key="2">
    <source>
        <dbReference type="ARBA" id="ARBA00022448"/>
    </source>
</evidence>
<evidence type="ECO:0000256" key="3">
    <source>
        <dbReference type="ARBA" id="ARBA00022764"/>
    </source>
</evidence>
<evidence type="ECO:0000256" key="5">
    <source>
        <dbReference type="SAM" id="MobiDB-lite"/>
    </source>
</evidence>
<feature type="compositionally biased region" description="Low complexity" evidence="5">
    <location>
        <begin position="25"/>
        <end position="34"/>
    </location>
</feature>
<evidence type="ECO:0000259" key="7">
    <source>
        <dbReference type="Pfam" id="PF16694"/>
    </source>
</evidence>
<protein>
    <submittedName>
        <fullName evidence="8">Cytochrome P460 family protein</fullName>
    </submittedName>
</protein>
<name>A0ABS1UBI0_9PROT</name>
<dbReference type="RefSeq" id="WP_202835253.1">
    <property type="nucleotide sequence ID" value="NZ_JAETWB010000045.1"/>
</dbReference>
<dbReference type="PRINTS" id="PR00155">
    <property type="entry name" value="AMICYANIN"/>
</dbReference>
<organism evidence="8 9">
    <name type="scientific">Belnapia arida</name>
    <dbReference type="NCBI Taxonomy" id="2804533"/>
    <lineage>
        <taxon>Bacteria</taxon>
        <taxon>Pseudomonadati</taxon>
        <taxon>Pseudomonadota</taxon>
        <taxon>Alphaproteobacteria</taxon>
        <taxon>Acetobacterales</taxon>
        <taxon>Roseomonadaceae</taxon>
        <taxon>Belnapia</taxon>
    </lineage>
</organism>
<dbReference type="InterPro" id="IPR032033">
    <property type="entry name" value="Cytochrome_P460"/>
</dbReference>
<reference evidence="8 9" key="1">
    <citation type="submission" date="2021-01" db="EMBL/GenBank/DDBJ databases">
        <title>Belnapia mucosa sp. nov. and Belnapia arida sp. nov., isolated from the Tabernas Desert (Almeria, Spain).</title>
        <authorList>
            <person name="Molina-Menor E."/>
            <person name="Vidal-Verdu A."/>
            <person name="Calonge A."/>
            <person name="Satari L."/>
            <person name="Pereto J."/>
            <person name="Porcar M."/>
        </authorList>
    </citation>
    <scope>NUCLEOTIDE SEQUENCE [LARGE SCALE GENOMIC DNA]</scope>
    <source>
        <strain evidence="8 9">T18</strain>
    </source>
</reference>
<dbReference type="Pfam" id="PF16694">
    <property type="entry name" value="Cytochrome_P460"/>
    <property type="match status" value="1"/>
</dbReference>
<dbReference type="CDD" id="cd20751">
    <property type="entry name" value="cyt_P460_Ne-like"/>
    <property type="match status" value="1"/>
</dbReference>
<feature type="region of interest" description="Disordered" evidence="5">
    <location>
        <begin position="25"/>
        <end position="48"/>
    </location>
</feature>
<evidence type="ECO:0000256" key="1">
    <source>
        <dbReference type="ARBA" id="ARBA00004418"/>
    </source>
</evidence>
<dbReference type="InterPro" id="IPR008972">
    <property type="entry name" value="Cupredoxin"/>
</dbReference>